<evidence type="ECO:0000313" key="5">
    <source>
        <dbReference type="Proteomes" id="UP000300879"/>
    </source>
</evidence>
<dbReference type="InterPro" id="IPR030395">
    <property type="entry name" value="GP_PDE_dom"/>
</dbReference>
<dbReference type="Pfam" id="PF06452">
    <property type="entry name" value="CBM9_1"/>
    <property type="match status" value="1"/>
</dbReference>
<feature type="domain" description="SLH" evidence="2">
    <location>
        <begin position="1617"/>
        <end position="1672"/>
    </location>
</feature>
<dbReference type="PANTHER" id="PTHR46211:SF14">
    <property type="entry name" value="GLYCEROPHOSPHODIESTER PHOSPHODIESTERASE"/>
    <property type="match status" value="1"/>
</dbReference>
<dbReference type="KEGG" id="palo:E6C60_3289"/>
<dbReference type="PROSITE" id="PS51704">
    <property type="entry name" value="GP_PDE"/>
    <property type="match status" value="1"/>
</dbReference>
<dbReference type="Gene3D" id="2.60.40.1080">
    <property type="match status" value="1"/>
</dbReference>
<dbReference type="InterPro" id="IPR017946">
    <property type="entry name" value="PLC-like_Pdiesterase_TIM-brl"/>
</dbReference>
<dbReference type="GO" id="GO:0008081">
    <property type="term" value="F:phosphoric diester hydrolase activity"/>
    <property type="evidence" value="ECO:0007669"/>
    <property type="project" value="InterPro"/>
</dbReference>
<dbReference type="GO" id="GO:0004553">
    <property type="term" value="F:hydrolase activity, hydrolyzing O-glycosyl compounds"/>
    <property type="evidence" value="ECO:0007669"/>
    <property type="project" value="InterPro"/>
</dbReference>
<dbReference type="InterPro" id="IPR010502">
    <property type="entry name" value="Carb-bd_dom_fam9"/>
</dbReference>
<feature type="domain" description="SLH" evidence="2">
    <location>
        <begin position="1552"/>
        <end position="1611"/>
    </location>
</feature>
<dbReference type="SUPFAM" id="SSF49344">
    <property type="entry name" value="CBD9-like"/>
    <property type="match status" value="1"/>
</dbReference>
<dbReference type="EMBL" id="CP040396">
    <property type="protein sequence ID" value="QCT04000.1"/>
    <property type="molecule type" value="Genomic_DNA"/>
</dbReference>
<evidence type="ECO:0000256" key="1">
    <source>
        <dbReference type="SAM" id="MobiDB-lite"/>
    </source>
</evidence>
<dbReference type="SUPFAM" id="SSF51695">
    <property type="entry name" value="PLC-like phosphodiesterases"/>
    <property type="match status" value="1"/>
</dbReference>
<sequence length="1672" mass="182134">MGKAKRFIGVSLTWVLVGSLVMSLVLPAAPVSAQEEMKRTEVRKTMTPPVIDGDVGEAFWSLSETLDVPLGEGLSSAAEMGFLWDNQYLYIGMKMKDDQLMSEAPGYWFQQDSVSLFFDPTLHRSAPYVNSDMQAGFVYKPNSATPDFHFGAALDDHSGKDAQQILRAIRTTGEGWSLEVAVPWSMLDMNPIQQQQLGFEATATDRYGNDASNGWVNAWSAHQSSSFWNDTSGYGILALVKDNPVSGDANPVLLEENFDSFGSGEIPYGWISDVQAGSPSFSVTEDTYGNKSMTFAGTASGKQARITAPVQWDNYSIEADVRFHSVLNAARWAALMFRAAPNGQAPYHQMAVRQNGSFEVAYRNPSNSWSVMASGSSDALELGKDYTLKVRVFGDNVKEYIKAKDEGDYKLLLDQEFTSGLLDRGKIGFQGDQSTVSFDNLKVTRIKVDDLRLAFPPTVESLTGPYTVTGSVYFSDGVEEAIVPERIQYVSSDESVLKVSGGMLYPLKAGSAVLTAVYANAEWSQEVTVEPGADGVSVTSLSHDSGYVLAEAGKEMALAELPFTAQFNDFTYGTMTGADLTWSADDSSIVVNDGKLIVQDKGVYSLTGEKDGASVSLLVVAKDEASTEYVLYENDFEQEADGDFPDGWTKVEGKTDGKAAVKDGAFVIDASSAPDNPTRVLLPEYLELFGNYDIEADVTHAAANEPTRWHSIMYRTQNRTSGSYPYYHMAVRQNAKATNGVEFAERTANNTWNVMNKGAFGETIHSDTMYRYKVAVHGVRVMQSINGQVIVNTDQAGSYLRGGIGLQANGSVMKVDHLKVTLRETELPPLPESSFVETAKADTFIALAPSVIAELQNKAQLDSYAEGSLPATLVMYVNSNLQVTDPEGKQELMSLQDALQSIGTRIMPAFYVEDSETVGRLIAHLTSIGLEDAFIVSNQPELVKEARQAYPMLRGIVDFSGWNVKSNEDLMAIRKQTTLSGAKIAMLSRDAATKDNTAYLQQRTIVVWSKEAKLQNEQDKYMDIHRMITAGVNGMITSSPSEAYRALGVYFYHTTLIRKPYMIGHRGMPSVAPENTIISNELAIEAGADYIENDIFLSKDGHLVIIHDSAVHVTTHGTGRVEDMTLEELRSLKVRQVPGAEYPEARIATLEEQIDLARERGVMIYAEIKTHNPAAVDAFVKLVKEKDAEDLFNVMSFDTNQLDRLAAQLPDMPLGLLTGGYASESRVNGAMRETLKVMQRYNSTLNTSYGGLGPKFMDAAHQRGLIISPWTFNNYDHFINIFLLGVFGITTDYAYWAKDWVISIEPENQEVIMKSGESSELSAWAESYSHERKQVNPSIVLLDDSGIVSLDQDNGSKIKAGKPGTTYVLLRYTGTIDEEKTYDIYTEPVKVKVVGGDHGDGSGTGSGGDGSDDGDGSGGGDGSSNENGGSDDGDGSSNENGGSGDDHGSTGSIVDQDNNGNPGNDDSSSDPGINDGPDSPVSENPSTGQGRAYADINDHWAFEAIMHLSAKGIMEGYDNGSFKPDQEMTRAEFVTVVSRILGLSGAPAGSVYTDVAESAWYSEHVKGMVHAGIIQGYADGTFRPDRQMTREEVWVILYRAFQNKLTQQDLTQQELNASSYSDLNEISAWAQKAISALTMIGIVNGYPDGTLKPKGTITRAEAAALLVKLVDK</sequence>
<evidence type="ECO:0000313" key="4">
    <source>
        <dbReference type="EMBL" id="QCT04000.1"/>
    </source>
</evidence>
<dbReference type="InterPro" id="IPR010496">
    <property type="entry name" value="AL/BT2_dom"/>
</dbReference>
<evidence type="ECO:0000259" key="3">
    <source>
        <dbReference type="PROSITE" id="PS51704"/>
    </source>
</evidence>
<dbReference type="PROSITE" id="PS51272">
    <property type="entry name" value="SLH"/>
    <property type="match status" value="3"/>
</dbReference>
<gene>
    <name evidence="4" type="ORF">E6C60_3289</name>
</gene>
<dbReference type="Gene3D" id="2.60.40.1190">
    <property type="match status" value="1"/>
</dbReference>
<evidence type="ECO:0008006" key="6">
    <source>
        <dbReference type="Google" id="ProtNLM"/>
    </source>
</evidence>
<dbReference type="Pfam" id="PF06439">
    <property type="entry name" value="3keto-disac_hyd"/>
    <property type="match status" value="1"/>
</dbReference>
<protein>
    <recommendedName>
        <fullName evidence="6">Glycerophosphoryl diester phosphodiesterase</fullName>
    </recommendedName>
</protein>
<dbReference type="Gene3D" id="3.20.20.190">
    <property type="entry name" value="Phosphatidylinositol (PI) phosphodiesterase"/>
    <property type="match status" value="2"/>
</dbReference>
<feature type="region of interest" description="Disordered" evidence="1">
    <location>
        <begin position="1395"/>
        <end position="1492"/>
    </location>
</feature>
<dbReference type="GO" id="GO:0016052">
    <property type="term" value="P:carbohydrate catabolic process"/>
    <property type="evidence" value="ECO:0007669"/>
    <property type="project" value="InterPro"/>
</dbReference>
<organism evidence="4 5">
    <name type="scientific">Paenibacillus algicola</name>
    <dbReference type="NCBI Taxonomy" id="2565926"/>
    <lineage>
        <taxon>Bacteria</taxon>
        <taxon>Bacillati</taxon>
        <taxon>Bacillota</taxon>
        <taxon>Bacilli</taxon>
        <taxon>Bacillales</taxon>
        <taxon>Paenibacillaceae</taxon>
        <taxon>Paenibacillus</taxon>
    </lineage>
</organism>
<proteinExistence type="predicted"/>
<dbReference type="OrthoDB" id="384721at2"/>
<feature type="domain" description="SLH" evidence="2">
    <location>
        <begin position="1488"/>
        <end position="1551"/>
    </location>
</feature>
<dbReference type="InterPro" id="IPR001119">
    <property type="entry name" value="SLH_dom"/>
</dbReference>
<dbReference type="PANTHER" id="PTHR46211">
    <property type="entry name" value="GLYCEROPHOSPHORYL DIESTER PHOSPHODIESTERASE"/>
    <property type="match status" value="1"/>
</dbReference>
<reference evidence="4 5" key="1">
    <citation type="submission" date="2019-05" db="EMBL/GenBank/DDBJ databases">
        <authorList>
            <person name="Chen C."/>
        </authorList>
    </citation>
    <scope>NUCLEOTIDE SEQUENCE [LARGE SCALE GENOMIC DNA]</scope>
    <source>
        <strain evidence="4 5">HB172198</strain>
    </source>
</reference>
<dbReference type="Pfam" id="PF00395">
    <property type="entry name" value="SLH"/>
    <property type="match status" value="3"/>
</dbReference>
<dbReference type="GO" id="GO:0006629">
    <property type="term" value="P:lipid metabolic process"/>
    <property type="evidence" value="ECO:0007669"/>
    <property type="project" value="InterPro"/>
</dbReference>
<feature type="domain" description="GP-PDE" evidence="3">
    <location>
        <begin position="1060"/>
        <end position="1301"/>
    </location>
</feature>
<accession>A0A4P8XQ96</accession>
<name>A0A4P8XQ96_9BACL</name>
<dbReference type="GO" id="GO:0030246">
    <property type="term" value="F:carbohydrate binding"/>
    <property type="evidence" value="ECO:0007669"/>
    <property type="project" value="InterPro"/>
</dbReference>
<feature type="compositionally biased region" description="Low complexity" evidence="1">
    <location>
        <begin position="1449"/>
        <end position="1480"/>
    </location>
</feature>
<keyword evidence="5" id="KW-1185">Reference proteome</keyword>
<dbReference type="Pfam" id="PF03009">
    <property type="entry name" value="GDPD"/>
    <property type="match status" value="1"/>
</dbReference>
<dbReference type="RefSeq" id="WP_138226788.1">
    <property type="nucleotide sequence ID" value="NZ_CP040396.1"/>
</dbReference>
<evidence type="ECO:0000259" key="2">
    <source>
        <dbReference type="PROSITE" id="PS51272"/>
    </source>
</evidence>
<dbReference type="Proteomes" id="UP000300879">
    <property type="component" value="Chromosome"/>
</dbReference>
<dbReference type="Gene3D" id="2.60.120.560">
    <property type="entry name" value="Exo-inulinase, domain 1"/>
    <property type="match status" value="2"/>
</dbReference>